<dbReference type="RefSeq" id="WP_066318462.1">
    <property type="nucleotide sequence ID" value="NZ_LQRT01000046.1"/>
</dbReference>
<keyword evidence="1" id="KW-0472">Membrane</keyword>
<dbReference type="Proteomes" id="UP000076715">
    <property type="component" value="Unassembled WGS sequence"/>
</dbReference>
<dbReference type="AlphaFoldDB" id="A0A162XT55"/>
<protein>
    <recommendedName>
        <fullName evidence="4">DUF4129 domain-containing protein</fullName>
    </recommendedName>
</protein>
<evidence type="ECO:0000313" key="3">
    <source>
        <dbReference type="Proteomes" id="UP000076715"/>
    </source>
</evidence>
<dbReference type="OrthoDB" id="5491447at2"/>
<evidence type="ECO:0000256" key="1">
    <source>
        <dbReference type="SAM" id="Phobius"/>
    </source>
</evidence>
<keyword evidence="1" id="KW-1133">Transmembrane helix</keyword>
<reference evidence="2 3" key="1">
    <citation type="submission" date="2016-01" db="EMBL/GenBank/DDBJ databases">
        <title>The draft genome sequence of Aquimarina sp. RZW4-3-2.</title>
        <authorList>
            <person name="Wang Y."/>
        </authorList>
    </citation>
    <scope>NUCLEOTIDE SEQUENCE [LARGE SCALE GENOMIC DNA]</scope>
    <source>
        <strain evidence="2 3">RZW4-3-2</strain>
    </source>
</reference>
<dbReference type="EMBL" id="LQRT01000046">
    <property type="protein sequence ID" value="KZS38758.1"/>
    <property type="molecule type" value="Genomic_DNA"/>
</dbReference>
<dbReference type="STRING" id="1642818.AWE51_14320"/>
<sequence>MNKKLYYIFCLVCITQISYSFPETQDSLVVSIDTSSLTIDDFSDHLKEKYNGDEFNYDTVEGEAQNFLARAIDWLFNGIRDIFGINVNPEVAKLIENIIYFLLIGAAIYFVIRVLTGKDAVSFFRNKDNMVAPINISEEHIENIDLNELIANAISEKDYRLAIRYMYLKALQDLSINKIIDYHFEKTNTDYSREISDTTLKKNFNRVSYLYDYIWYGEFELDEERYYSAKKSFDQLQTKMNNLG</sequence>
<name>A0A162XT55_9FLAO</name>
<evidence type="ECO:0008006" key="4">
    <source>
        <dbReference type="Google" id="ProtNLM"/>
    </source>
</evidence>
<accession>A0A162XT55</accession>
<comment type="caution">
    <text evidence="2">The sequence shown here is derived from an EMBL/GenBank/DDBJ whole genome shotgun (WGS) entry which is preliminary data.</text>
</comment>
<evidence type="ECO:0000313" key="2">
    <source>
        <dbReference type="EMBL" id="KZS38758.1"/>
    </source>
</evidence>
<keyword evidence="3" id="KW-1185">Reference proteome</keyword>
<gene>
    <name evidence="2" type="ORF">AWE51_14320</name>
</gene>
<keyword evidence="1" id="KW-0812">Transmembrane</keyword>
<proteinExistence type="predicted"/>
<organism evidence="2 3">
    <name type="scientific">Aquimarina aggregata</name>
    <dbReference type="NCBI Taxonomy" id="1642818"/>
    <lineage>
        <taxon>Bacteria</taxon>
        <taxon>Pseudomonadati</taxon>
        <taxon>Bacteroidota</taxon>
        <taxon>Flavobacteriia</taxon>
        <taxon>Flavobacteriales</taxon>
        <taxon>Flavobacteriaceae</taxon>
        <taxon>Aquimarina</taxon>
    </lineage>
</organism>
<feature type="transmembrane region" description="Helical" evidence="1">
    <location>
        <begin position="98"/>
        <end position="116"/>
    </location>
</feature>